<dbReference type="EMBL" id="JAXAVU010000001">
    <property type="protein sequence ID" value="MDX8141390.1"/>
    <property type="molecule type" value="Genomic_DNA"/>
</dbReference>
<dbReference type="PROSITE" id="PS50043">
    <property type="entry name" value="HTH_LUXR_2"/>
    <property type="match status" value="1"/>
</dbReference>
<dbReference type="Proteomes" id="UP001285352">
    <property type="component" value="Unassembled WGS sequence"/>
</dbReference>
<gene>
    <name evidence="5" type="ORF">SK854_04645</name>
</gene>
<dbReference type="PANTHER" id="PTHR44688:SF16">
    <property type="entry name" value="DNA-BINDING TRANSCRIPTIONAL ACTIVATOR DEVR_DOSR"/>
    <property type="match status" value="1"/>
</dbReference>
<proteinExistence type="predicted"/>
<reference evidence="5 6" key="1">
    <citation type="submission" date="2023-11" db="EMBL/GenBank/DDBJ databases">
        <title>Lentzea sokolovensis, sp. nov., Lentzea kristufkii, sp. nov., and Lentzea miocenensis, sp. nov., rare actinobacteria from Sokolov Coal Basin, Miocene lacustrine sediment, Czech Republic.</title>
        <authorList>
            <person name="Lara A."/>
            <person name="Kotroba L."/>
            <person name="Nouioui I."/>
            <person name="Neumann-Schaal M."/>
            <person name="Mast Y."/>
            <person name="Chronakova A."/>
        </authorList>
    </citation>
    <scope>NUCLEOTIDE SEQUENCE [LARGE SCALE GENOMIC DNA]</scope>
    <source>
        <strain evidence="5 6">BCCO 10_0061</strain>
    </source>
</reference>
<evidence type="ECO:0000259" key="4">
    <source>
        <dbReference type="PROSITE" id="PS50043"/>
    </source>
</evidence>
<comment type="caution">
    <text evidence="5">The sequence shown here is derived from an EMBL/GenBank/DDBJ whole genome shotgun (WGS) entry which is preliminary data.</text>
</comment>
<dbReference type="SMART" id="SM00421">
    <property type="entry name" value="HTH_LUXR"/>
    <property type="match status" value="1"/>
</dbReference>
<dbReference type="RefSeq" id="WP_319973689.1">
    <property type="nucleotide sequence ID" value="NZ_JAXAVU010000001.1"/>
</dbReference>
<dbReference type="InterPro" id="IPR016032">
    <property type="entry name" value="Sig_transdc_resp-reg_C-effctor"/>
</dbReference>
<protein>
    <submittedName>
        <fullName evidence="5">LuxR C-terminal-related transcriptional regulator</fullName>
    </submittedName>
</protein>
<keyword evidence="1" id="KW-0805">Transcription regulation</keyword>
<dbReference type="PANTHER" id="PTHR44688">
    <property type="entry name" value="DNA-BINDING TRANSCRIPTIONAL ACTIVATOR DEVR_DOSR"/>
    <property type="match status" value="1"/>
</dbReference>
<dbReference type="PRINTS" id="PR00038">
    <property type="entry name" value="HTHLUXR"/>
</dbReference>
<evidence type="ECO:0000313" key="5">
    <source>
        <dbReference type="EMBL" id="MDX8141390.1"/>
    </source>
</evidence>
<name>A0ABU4UQ28_9PSEU</name>
<accession>A0ABU4UQ28</accession>
<keyword evidence="6" id="KW-1185">Reference proteome</keyword>
<feature type="domain" description="HTH luxR-type" evidence="4">
    <location>
        <begin position="79"/>
        <end position="144"/>
    </location>
</feature>
<dbReference type="Pfam" id="PF00196">
    <property type="entry name" value="GerE"/>
    <property type="match status" value="1"/>
</dbReference>
<dbReference type="SUPFAM" id="SSF46894">
    <property type="entry name" value="C-terminal effector domain of the bipartite response regulators"/>
    <property type="match status" value="1"/>
</dbReference>
<evidence type="ECO:0000256" key="3">
    <source>
        <dbReference type="ARBA" id="ARBA00023163"/>
    </source>
</evidence>
<dbReference type="InterPro" id="IPR000792">
    <property type="entry name" value="Tscrpt_reg_LuxR_C"/>
</dbReference>
<keyword evidence="2" id="KW-0238">DNA-binding</keyword>
<organism evidence="5 6">
    <name type="scientific">Lentzea sokolovensis</name>
    <dbReference type="NCBI Taxonomy" id="3095429"/>
    <lineage>
        <taxon>Bacteria</taxon>
        <taxon>Bacillati</taxon>
        <taxon>Actinomycetota</taxon>
        <taxon>Actinomycetes</taxon>
        <taxon>Pseudonocardiales</taxon>
        <taxon>Pseudonocardiaceae</taxon>
        <taxon>Lentzea</taxon>
    </lineage>
</organism>
<reference evidence="5 6" key="2">
    <citation type="submission" date="2023-11" db="EMBL/GenBank/DDBJ databases">
        <authorList>
            <person name="Lara A.C."/>
            <person name="Chronakova A."/>
        </authorList>
    </citation>
    <scope>NUCLEOTIDE SEQUENCE [LARGE SCALE GENOMIC DNA]</scope>
    <source>
        <strain evidence="5 6">BCCO 10_0061</strain>
    </source>
</reference>
<evidence type="ECO:0000256" key="2">
    <source>
        <dbReference type="ARBA" id="ARBA00023125"/>
    </source>
</evidence>
<sequence length="146" mass="15626">MPEFTKPIVLVVQDLRESQLLGAVECGVRAVVPLAQATCDRLVQTITAVAAGAGEIPSKLVGPLLDQVHLLHDKVLRPNGLTSSGLTPREINVLTLLADGKDTGEVAEALWYSERTVKNIIQGMISRLDLRNRAHAVAYAARAGVI</sequence>
<keyword evidence="3" id="KW-0804">Transcription</keyword>
<dbReference type="Gene3D" id="3.40.50.2300">
    <property type="match status" value="1"/>
</dbReference>
<evidence type="ECO:0000256" key="1">
    <source>
        <dbReference type="ARBA" id="ARBA00023015"/>
    </source>
</evidence>
<evidence type="ECO:0000313" key="6">
    <source>
        <dbReference type="Proteomes" id="UP001285352"/>
    </source>
</evidence>